<feature type="region of interest" description="Disordered" evidence="1">
    <location>
        <begin position="152"/>
        <end position="190"/>
    </location>
</feature>
<gene>
    <name evidence="2" type="ORF">AVDCRST_MAG31-1691</name>
</gene>
<protein>
    <submittedName>
        <fullName evidence="2">Cold shock protein of CSP family &gt; dimer</fullName>
    </submittedName>
</protein>
<feature type="compositionally biased region" description="Basic residues" evidence="1">
    <location>
        <begin position="97"/>
        <end position="112"/>
    </location>
</feature>
<feature type="compositionally biased region" description="Gly residues" evidence="1">
    <location>
        <begin position="55"/>
        <end position="65"/>
    </location>
</feature>
<proteinExistence type="predicted"/>
<name>A0A6J4TGJ5_9SPHN</name>
<feature type="region of interest" description="Disordered" evidence="1">
    <location>
        <begin position="1"/>
        <end position="38"/>
    </location>
</feature>
<dbReference type="AlphaFoldDB" id="A0A6J4TGJ5"/>
<evidence type="ECO:0000256" key="1">
    <source>
        <dbReference type="SAM" id="MobiDB-lite"/>
    </source>
</evidence>
<feature type="non-terminal residue" evidence="2">
    <location>
        <position position="1"/>
    </location>
</feature>
<feature type="region of interest" description="Disordered" evidence="1">
    <location>
        <begin position="54"/>
        <end position="126"/>
    </location>
</feature>
<organism evidence="2">
    <name type="scientific">uncultured Sphingomonas sp</name>
    <dbReference type="NCBI Taxonomy" id="158754"/>
    <lineage>
        <taxon>Bacteria</taxon>
        <taxon>Pseudomonadati</taxon>
        <taxon>Pseudomonadota</taxon>
        <taxon>Alphaproteobacteria</taxon>
        <taxon>Sphingomonadales</taxon>
        <taxon>Sphingomonadaceae</taxon>
        <taxon>Sphingomonas</taxon>
        <taxon>environmental samples</taxon>
    </lineage>
</organism>
<feature type="compositionally biased region" description="Basic residues" evidence="1">
    <location>
        <begin position="1"/>
        <end position="25"/>
    </location>
</feature>
<feature type="non-terminal residue" evidence="2">
    <location>
        <position position="190"/>
    </location>
</feature>
<reference evidence="2" key="1">
    <citation type="submission" date="2020-02" db="EMBL/GenBank/DDBJ databases">
        <authorList>
            <person name="Meier V. D."/>
        </authorList>
    </citation>
    <scope>NUCLEOTIDE SEQUENCE</scope>
    <source>
        <strain evidence="2">AVDCRST_MAG31</strain>
    </source>
</reference>
<accession>A0A6J4TGJ5</accession>
<dbReference type="EMBL" id="CADCWA010000129">
    <property type="protein sequence ID" value="CAA9522842.1"/>
    <property type="molecule type" value="Genomic_DNA"/>
</dbReference>
<evidence type="ECO:0000313" key="2">
    <source>
        <dbReference type="EMBL" id="CAA9522842.1"/>
    </source>
</evidence>
<sequence>GWRWLPQRRRRRRRHAPAGRRRRQGRGQVLQPAEGLRLHRPRRWRRGCVRAHLGCGAGKPHGPGGRSAARVHPGRPRGPHLGEQPADRRRADGGGAQRRRRGTGRRRARCRRPAAAADRRKGQRHREVLQCHEGLRLHPARRRTARCVRAHLGRRARRHADAQRRRPARIRAGGRSPRQDRGREPGAGAV</sequence>
<feature type="compositionally biased region" description="Basic and acidic residues" evidence="1">
    <location>
        <begin position="117"/>
        <end position="126"/>
    </location>
</feature>